<accession>A0A1M5BT14</accession>
<dbReference type="AlphaFoldDB" id="A0A1M5BT14"/>
<organism evidence="2 3">
    <name type="scientific">Loktanella atrilutea</name>
    <dbReference type="NCBI Taxonomy" id="366533"/>
    <lineage>
        <taxon>Bacteria</taxon>
        <taxon>Pseudomonadati</taxon>
        <taxon>Pseudomonadota</taxon>
        <taxon>Alphaproteobacteria</taxon>
        <taxon>Rhodobacterales</taxon>
        <taxon>Roseobacteraceae</taxon>
        <taxon>Loktanella</taxon>
    </lineage>
</organism>
<reference evidence="3" key="1">
    <citation type="submission" date="2016-11" db="EMBL/GenBank/DDBJ databases">
        <authorList>
            <person name="Varghese N."/>
            <person name="Submissions S."/>
        </authorList>
    </citation>
    <scope>NUCLEOTIDE SEQUENCE [LARGE SCALE GENOMIC DNA]</scope>
    <source>
        <strain evidence="3">DSM 29326</strain>
    </source>
</reference>
<dbReference type="RefSeq" id="WP_072857806.1">
    <property type="nucleotide sequence ID" value="NZ_FQUE01000006.1"/>
</dbReference>
<dbReference type="Proteomes" id="UP000183987">
    <property type="component" value="Unassembled WGS sequence"/>
</dbReference>
<evidence type="ECO:0008006" key="4">
    <source>
        <dbReference type="Google" id="ProtNLM"/>
    </source>
</evidence>
<dbReference type="PROSITE" id="PS51257">
    <property type="entry name" value="PROKAR_LIPOPROTEIN"/>
    <property type="match status" value="1"/>
</dbReference>
<name>A0A1M5BT14_LOKAT</name>
<dbReference type="EMBL" id="FQUE01000006">
    <property type="protein sequence ID" value="SHF45714.1"/>
    <property type="molecule type" value="Genomic_DNA"/>
</dbReference>
<evidence type="ECO:0000313" key="2">
    <source>
        <dbReference type="EMBL" id="SHF45714.1"/>
    </source>
</evidence>
<evidence type="ECO:0000313" key="3">
    <source>
        <dbReference type="Proteomes" id="UP000183987"/>
    </source>
</evidence>
<protein>
    <recommendedName>
        <fullName evidence="4">Lipoprotein</fullName>
    </recommendedName>
</protein>
<proteinExistence type="predicted"/>
<evidence type="ECO:0000256" key="1">
    <source>
        <dbReference type="SAM" id="SignalP"/>
    </source>
</evidence>
<gene>
    <name evidence="2" type="ORF">SAMN05444339_106164</name>
</gene>
<dbReference type="STRING" id="366533.SAMN05444339_106164"/>
<feature type="chain" id="PRO_5013064562" description="Lipoprotein" evidence="1">
    <location>
        <begin position="21"/>
        <end position="204"/>
    </location>
</feature>
<sequence length="204" mass="21896">MISRRAFVCGLPLAAMAACAAPQTSSPPDMIAAKRFAGPGPRVLRLFTMRSVSSGGGAHTSLLIDAPGERIIFDPAGSFRHSTIAERNDVLFGVTPEVEAYYISYHARETYYVLGQTLPVSDAVAEQALQLALANGPVARSFCTSATSGLLRKLPGLSSLPQTFFPNTLADAFGRLPGVTTREWRENDPDNKALALAEIEMQLR</sequence>
<keyword evidence="3" id="KW-1185">Reference proteome</keyword>
<keyword evidence="1" id="KW-0732">Signal</keyword>
<feature type="signal peptide" evidence="1">
    <location>
        <begin position="1"/>
        <end position="20"/>
    </location>
</feature>